<sequence>MGLAKAGVKALALKIFALLAAKNHFVFYFLIILKKRKWFLLSSGLVEKFVLLISAFAKPFSVVGKANRRHRKRKI</sequence>
<evidence type="ECO:0000313" key="3">
    <source>
        <dbReference type="Proteomes" id="UP000215196"/>
    </source>
</evidence>
<organism evidence="2 3">
    <name type="scientific">Chryseobacterium taklimakanense</name>
    <dbReference type="NCBI Taxonomy" id="536441"/>
    <lineage>
        <taxon>Bacteria</taxon>
        <taxon>Pseudomonadati</taxon>
        <taxon>Bacteroidota</taxon>
        <taxon>Flavobacteriia</taxon>
        <taxon>Flavobacteriales</taxon>
        <taxon>Weeksellaceae</taxon>
        <taxon>Chryseobacterium group</taxon>
        <taxon>Chryseobacterium</taxon>
    </lineage>
</organism>
<proteinExistence type="predicted"/>
<feature type="transmembrane region" description="Helical" evidence="1">
    <location>
        <begin position="12"/>
        <end position="33"/>
    </location>
</feature>
<protein>
    <submittedName>
        <fullName evidence="2">Uncharacterized protein</fullName>
    </submittedName>
</protein>
<accession>A0A239WQQ6</accession>
<dbReference type="KEGG" id="ctak:4412677_00600"/>
<name>A0A239WQQ6_9FLAO</name>
<keyword evidence="1" id="KW-1133">Transmembrane helix</keyword>
<keyword evidence="1" id="KW-0812">Transmembrane</keyword>
<evidence type="ECO:0000256" key="1">
    <source>
        <dbReference type="SAM" id="Phobius"/>
    </source>
</evidence>
<keyword evidence="1" id="KW-0472">Membrane</keyword>
<evidence type="ECO:0000313" key="2">
    <source>
        <dbReference type="EMBL" id="SNV36935.1"/>
    </source>
</evidence>
<dbReference type="EMBL" id="LT906465">
    <property type="protein sequence ID" value="SNV36935.1"/>
    <property type="molecule type" value="Genomic_DNA"/>
</dbReference>
<dbReference type="AlphaFoldDB" id="A0A239WQQ6"/>
<dbReference type="Proteomes" id="UP000215196">
    <property type="component" value="Chromosome 1"/>
</dbReference>
<gene>
    <name evidence="2" type="ORF">SAMEA4412677_00600</name>
</gene>
<keyword evidence="3" id="KW-1185">Reference proteome</keyword>
<reference evidence="2 3" key="1">
    <citation type="submission" date="2017-06" db="EMBL/GenBank/DDBJ databases">
        <authorList>
            <consortium name="Pathogen Informatics"/>
        </authorList>
    </citation>
    <scope>NUCLEOTIDE SEQUENCE [LARGE SCALE GENOMIC DNA]</scope>
    <source>
        <strain evidence="2 3">NCTC13490</strain>
    </source>
</reference>